<reference evidence="1" key="1">
    <citation type="submission" date="2016-07" db="EMBL/GenBank/DDBJ databases">
        <title>Microvirga ossetica sp. nov. a new species of rhizobia isolated from root nodules of the legume species Vicia alpestris Steven originated from North Ossetia region in the Caucasus.</title>
        <authorList>
            <person name="Safronova V.I."/>
            <person name="Kuznetsova I.G."/>
            <person name="Sazanova A.L."/>
            <person name="Belimov A."/>
            <person name="Andronov E."/>
            <person name="Osledkin Y.S."/>
            <person name="Onishchuk O.P."/>
            <person name="Kurchak O.N."/>
            <person name="Shaposhnikov A.I."/>
            <person name="Willems A."/>
            <person name="Tikhonovich I.A."/>
        </authorList>
    </citation>
    <scope>NUCLEOTIDE SEQUENCE [LARGE SCALE GENOMIC DNA]</scope>
    <source>
        <strain evidence="1">V5/3M</strain>
    </source>
</reference>
<name>A0A1B2EB55_9HYPH</name>
<protein>
    <recommendedName>
        <fullName evidence="2">RNA polymerase alpha subunit C-terminal domain-containing protein</fullName>
    </recommendedName>
</protein>
<organism evidence="1">
    <name type="scientific">Microvirga ossetica</name>
    <dbReference type="NCBI Taxonomy" id="1882682"/>
    <lineage>
        <taxon>Bacteria</taxon>
        <taxon>Pseudomonadati</taxon>
        <taxon>Pseudomonadota</taxon>
        <taxon>Alphaproteobacteria</taxon>
        <taxon>Hyphomicrobiales</taxon>
        <taxon>Methylobacteriaceae</taxon>
        <taxon>Microvirga</taxon>
    </lineage>
</organism>
<dbReference type="AlphaFoldDB" id="A0A1B2EB55"/>
<dbReference type="OrthoDB" id="8020814at2"/>
<evidence type="ECO:0000313" key="1">
    <source>
        <dbReference type="EMBL" id="ANY77193.1"/>
    </source>
</evidence>
<gene>
    <name evidence="1" type="ORF">BB934_02330</name>
</gene>
<evidence type="ECO:0008006" key="2">
    <source>
        <dbReference type="Google" id="ProtNLM"/>
    </source>
</evidence>
<dbReference type="EMBL" id="CP016616">
    <property type="protein sequence ID" value="ANY77193.1"/>
    <property type="molecule type" value="Genomic_DNA"/>
</dbReference>
<proteinExistence type="predicted"/>
<accession>A0A1B2EB55</accession>
<sequence length="82" mass="9349">MPHFYDTCAGHIEGLYLPPVAWEVLRRENIQTLDQLRANADQLEQFDGISVRIAQVIRLALAYVAPFEEQTASTTHYDSWSA</sequence>
<dbReference type="KEGG" id="moc:BB934_02330"/>
<dbReference type="RefSeq" id="WP_099508191.1">
    <property type="nucleotide sequence ID" value="NZ_CP016616.1"/>
</dbReference>